<evidence type="ECO:0000256" key="1">
    <source>
        <dbReference type="SAM" id="MobiDB-lite"/>
    </source>
</evidence>
<proteinExistence type="predicted"/>
<protein>
    <submittedName>
        <fullName evidence="2">Chemokine vCXCL3A</fullName>
    </submittedName>
</protein>
<feature type="compositionally biased region" description="Basic residues" evidence="1">
    <location>
        <begin position="50"/>
        <end position="61"/>
    </location>
</feature>
<sequence>MNVMWNPRFLAVALLLVSLIAYSESQGIHCECKKGGQNIPSNKIVVKKVQKPSRPNHHPRGKMTNSTQPLRDAMGRPVSISS</sequence>
<reference evidence="2" key="1">
    <citation type="journal article" date="2009" name="Virology">
        <title>Patterns of divergence in the vCXCL and vGPCR gene clusters in primate cytomegalovirus genomes.</title>
        <authorList>
            <person name="Alcendor D.J."/>
            <person name="Zong J."/>
            <person name="Dolan A."/>
            <person name="Gatherer D."/>
            <person name="Davison A.J."/>
            <person name="Hayward G.S."/>
        </authorList>
    </citation>
    <scope>NUCLEOTIDE SEQUENCE</scope>
    <source>
        <strain evidence="2">2757</strain>
    </source>
</reference>
<feature type="region of interest" description="Disordered" evidence="1">
    <location>
        <begin position="50"/>
        <end position="82"/>
    </location>
</feature>
<name>D2E2Z1_SCMVC</name>
<evidence type="ECO:0000313" key="2">
    <source>
        <dbReference type="EMBL" id="ACQ55243.1"/>
    </source>
</evidence>
<accession>D2E2Z1</accession>
<organism evidence="2">
    <name type="scientific">Simian cytomegalovirus (strain Colburn)</name>
    <dbReference type="NCBI Taxonomy" id="50292"/>
    <lineage>
        <taxon>Viruses</taxon>
        <taxon>Duplodnaviria</taxon>
        <taxon>Heunggongvirae</taxon>
        <taxon>Peploviricota</taxon>
        <taxon>Herviviricetes</taxon>
        <taxon>Herpesvirales</taxon>
        <taxon>Orthoherpesviridae</taxon>
        <taxon>Betaherpesvirinae</taxon>
        <taxon>Cytomegalovirus</taxon>
        <taxon>Cytomegalovirus cercopithecinebeta5</taxon>
    </lineage>
</organism>
<dbReference type="EMBL" id="FJ883003">
    <property type="protein sequence ID" value="ACQ55243.1"/>
    <property type="molecule type" value="Genomic_DNA"/>
</dbReference>
<organismHost>
    <name type="scientific">Macaca</name>
    <name type="common">macaques</name>
    <dbReference type="NCBI Taxonomy" id="9539"/>
</organismHost>